<feature type="compositionally biased region" description="Basic and acidic residues" evidence="1">
    <location>
        <begin position="14"/>
        <end position="29"/>
    </location>
</feature>
<keyword evidence="2" id="KW-1133">Transmembrane helix</keyword>
<evidence type="ECO:0000256" key="1">
    <source>
        <dbReference type="SAM" id="MobiDB-lite"/>
    </source>
</evidence>
<evidence type="ECO:0000256" key="2">
    <source>
        <dbReference type="SAM" id="Phobius"/>
    </source>
</evidence>
<gene>
    <name evidence="3" type="ORF">B5P37_08255</name>
</gene>
<dbReference type="Proteomes" id="UP000242864">
    <property type="component" value="Chromosome"/>
</dbReference>
<feature type="region of interest" description="Disordered" evidence="1">
    <location>
        <begin position="1"/>
        <end position="29"/>
    </location>
</feature>
<dbReference type="AlphaFoldDB" id="A0AAC9WJX2"/>
<evidence type="ECO:0000313" key="4">
    <source>
        <dbReference type="Proteomes" id="UP000242864"/>
    </source>
</evidence>
<dbReference type="KEGG" id="slz:B5P37_08255"/>
<accession>A0AAC9WJX2</accession>
<name>A0AAC9WJX2_9STAP</name>
<sequence length="74" mass="8491">MSKSNEQPEVIDPSDPRYKRLDDFSNRHDPTFQNSNGHYTNIRYFGCAPVGCLPGCLFSILLSILLTLLLNWLF</sequence>
<reference evidence="3 4" key="1">
    <citation type="submission" date="2017-04" db="EMBL/GenBank/DDBJ databases">
        <authorList>
            <person name="Veseli I.A."/>
            <person name="Tang C."/>
            <person name="Pombert J.-F."/>
        </authorList>
    </citation>
    <scope>NUCLEOTIDE SEQUENCE [LARGE SCALE GENOMIC DNA]</scope>
    <source>
        <strain evidence="3 4">ATCC 700373</strain>
    </source>
</reference>
<feature type="transmembrane region" description="Helical" evidence="2">
    <location>
        <begin position="42"/>
        <end position="70"/>
    </location>
</feature>
<proteinExistence type="predicted"/>
<keyword evidence="2" id="KW-0472">Membrane</keyword>
<keyword evidence="2" id="KW-0812">Transmembrane</keyword>
<dbReference type="RefSeq" id="WP_085237773.1">
    <property type="nucleotide sequence ID" value="NZ_CP020773.1"/>
</dbReference>
<protein>
    <submittedName>
        <fullName evidence="3">Uncharacterized protein</fullName>
    </submittedName>
</protein>
<evidence type="ECO:0000313" key="3">
    <source>
        <dbReference type="EMBL" id="ARJ51301.1"/>
    </source>
</evidence>
<dbReference type="EMBL" id="CP020773">
    <property type="protein sequence ID" value="ARJ51301.1"/>
    <property type="molecule type" value="Genomic_DNA"/>
</dbReference>
<organism evidence="3 4">
    <name type="scientific">Staphylococcus lutrae</name>
    <dbReference type="NCBI Taxonomy" id="155085"/>
    <lineage>
        <taxon>Bacteria</taxon>
        <taxon>Bacillati</taxon>
        <taxon>Bacillota</taxon>
        <taxon>Bacilli</taxon>
        <taxon>Bacillales</taxon>
        <taxon>Staphylococcaceae</taxon>
        <taxon>Staphylococcus</taxon>
    </lineage>
</organism>
<keyword evidence="4" id="KW-1185">Reference proteome</keyword>